<evidence type="ECO:0000256" key="2">
    <source>
        <dbReference type="ARBA" id="ARBA00022695"/>
    </source>
</evidence>
<dbReference type="InterPro" id="IPR029044">
    <property type="entry name" value="Nucleotide-diphossugar_trans"/>
</dbReference>
<keyword evidence="1 3" id="KW-0808">Transferase</keyword>
<evidence type="ECO:0000313" key="4">
    <source>
        <dbReference type="Proteomes" id="UP000247099"/>
    </source>
</evidence>
<keyword evidence="4" id="KW-1185">Reference proteome</keyword>
<dbReference type="AlphaFoldDB" id="A0A317ZCK8"/>
<reference evidence="3 4" key="1">
    <citation type="submission" date="2018-05" db="EMBL/GenBank/DDBJ databases">
        <title>Coraliomargarita sinensis sp. nov., isolated from a marine solar saltern.</title>
        <authorList>
            <person name="Zhou L.Y."/>
        </authorList>
    </citation>
    <scope>NUCLEOTIDE SEQUENCE [LARGE SCALE GENOMIC DNA]</scope>
    <source>
        <strain evidence="3 4">WN38</strain>
    </source>
</reference>
<dbReference type="PANTHER" id="PTHR32125">
    <property type="entry name" value="2-C-METHYL-D-ERYTHRITOL 4-PHOSPHATE CYTIDYLYLTRANSFERASE, CHLOROPLASTIC"/>
    <property type="match status" value="1"/>
</dbReference>
<keyword evidence="2 3" id="KW-0548">Nucleotidyltransferase</keyword>
<dbReference type="GO" id="GO:0050518">
    <property type="term" value="F:2-C-methyl-D-erythritol 4-phosphate cytidylyltransferase activity"/>
    <property type="evidence" value="ECO:0007669"/>
    <property type="project" value="TreeGrafter"/>
</dbReference>
<dbReference type="InParanoid" id="A0A317ZCK8"/>
<comment type="caution">
    <text evidence="3">The sequence shown here is derived from an EMBL/GenBank/DDBJ whole genome shotgun (WGS) entry which is preliminary data.</text>
</comment>
<dbReference type="InterPro" id="IPR034683">
    <property type="entry name" value="IspD/TarI"/>
</dbReference>
<organism evidence="3 4">
    <name type="scientific">Coraliomargarita sinensis</name>
    <dbReference type="NCBI Taxonomy" id="2174842"/>
    <lineage>
        <taxon>Bacteria</taxon>
        <taxon>Pseudomonadati</taxon>
        <taxon>Verrucomicrobiota</taxon>
        <taxon>Opitutia</taxon>
        <taxon>Puniceicoccales</taxon>
        <taxon>Coraliomargaritaceae</taxon>
        <taxon>Coraliomargarita</taxon>
    </lineage>
</organism>
<dbReference type="FunFam" id="3.90.550.10:FF:000003">
    <property type="entry name" value="2-C-methyl-D-erythritol 4-phosphate cytidylyltransferase"/>
    <property type="match status" value="1"/>
</dbReference>
<accession>A0A317ZCK8</accession>
<dbReference type="RefSeq" id="WP_110132240.1">
    <property type="nucleotide sequence ID" value="NZ_QHJQ01000017.1"/>
</dbReference>
<dbReference type="CDD" id="cd02516">
    <property type="entry name" value="CDP-ME_synthetase"/>
    <property type="match status" value="1"/>
</dbReference>
<gene>
    <name evidence="3" type="ORF">DDZ13_14815</name>
</gene>
<dbReference type="InterPro" id="IPR050088">
    <property type="entry name" value="IspD/TarI_cytidylyltransf_bact"/>
</dbReference>
<dbReference type="Pfam" id="PF01128">
    <property type="entry name" value="IspD"/>
    <property type="match status" value="1"/>
</dbReference>
<dbReference type="EMBL" id="QHJQ01000017">
    <property type="protein sequence ID" value="PXA02885.1"/>
    <property type="molecule type" value="Genomic_DNA"/>
</dbReference>
<protein>
    <submittedName>
        <fullName evidence="3">2-C-methyl-D-erythritol 4-phosphate cytidylyltransferase</fullName>
    </submittedName>
</protein>
<dbReference type="Gene3D" id="3.90.550.10">
    <property type="entry name" value="Spore Coat Polysaccharide Biosynthesis Protein SpsA, Chain A"/>
    <property type="match status" value="1"/>
</dbReference>
<name>A0A317ZCK8_9BACT</name>
<dbReference type="SUPFAM" id="SSF53448">
    <property type="entry name" value="Nucleotide-diphospho-sugar transferases"/>
    <property type="match status" value="1"/>
</dbReference>
<dbReference type="FunCoup" id="A0A317ZCK8">
    <property type="interactions" value="444"/>
</dbReference>
<dbReference type="Proteomes" id="UP000247099">
    <property type="component" value="Unassembled WGS sequence"/>
</dbReference>
<evidence type="ECO:0000256" key="1">
    <source>
        <dbReference type="ARBA" id="ARBA00022679"/>
    </source>
</evidence>
<dbReference type="PANTHER" id="PTHR32125:SF4">
    <property type="entry name" value="2-C-METHYL-D-ERYTHRITOL 4-PHOSPHATE CYTIDYLYLTRANSFERASE, CHLOROPLASTIC"/>
    <property type="match status" value="1"/>
</dbReference>
<proteinExistence type="predicted"/>
<evidence type="ECO:0000313" key="3">
    <source>
        <dbReference type="EMBL" id="PXA02885.1"/>
    </source>
</evidence>
<dbReference type="OrthoDB" id="9806837at2"/>
<sequence length="235" mass="25439">MPAGINCALLLAAGSGARMQGSVADKILTPIHGIPVFMYSLRAFVACESITHIGIVYRDAAQQAQLAALVDDDIATKLIWIEGGAERQDSVLNGLQSLPADASHTLIHDCARPLITIAHLERLIETTRKDSAACLAHPVTDTIKRIPAADALERTTLEDLQRNLLWAMETPQAFRHADILKAYLHVKAEGLHVTDDCAAAASIDIKATLIHNQSPNPKITTASDLDYVEWLIGKE</sequence>